<evidence type="ECO:0000256" key="2">
    <source>
        <dbReference type="ARBA" id="ARBA00005992"/>
    </source>
</evidence>
<keyword evidence="4 7" id="KW-0133">Cell shape</keyword>
<keyword evidence="8" id="KW-0732">Signal</keyword>
<dbReference type="GO" id="GO:0008360">
    <property type="term" value="P:regulation of cell shape"/>
    <property type="evidence" value="ECO:0007669"/>
    <property type="project" value="UniProtKB-UniRule"/>
</dbReference>
<evidence type="ECO:0000256" key="3">
    <source>
        <dbReference type="ARBA" id="ARBA00022679"/>
    </source>
</evidence>
<dbReference type="KEGG" id="chih:GWR21_00730"/>
<organism evidence="10 11">
    <name type="scientific">Chitinophaga agri</name>
    <dbReference type="NCBI Taxonomy" id="2703787"/>
    <lineage>
        <taxon>Bacteria</taxon>
        <taxon>Pseudomonadati</taxon>
        <taxon>Bacteroidota</taxon>
        <taxon>Chitinophagia</taxon>
        <taxon>Chitinophagales</taxon>
        <taxon>Chitinophagaceae</taxon>
        <taxon>Chitinophaga</taxon>
    </lineage>
</organism>
<evidence type="ECO:0000259" key="9">
    <source>
        <dbReference type="PROSITE" id="PS52029"/>
    </source>
</evidence>
<feature type="active site" description="Nucleophile" evidence="7">
    <location>
        <position position="406"/>
    </location>
</feature>
<dbReference type="GO" id="GO:0009252">
    <property type="term" value="P:peptidoglycan biosynthetic process"/>
    <property type="evidence" value="ECO:0007669"/>
    <property type="project" value="UniProtKB-UniPathway"/>
</dbReference>
<dbReference type="GO" id="GO:0016740">
    <property type="term" value="F:transferase activity"/>
    <property type="evidence" value="ECO:0007669"/>
    <property type="project" value="UniProtKB-KW"/>
</dbReference>
<name>A0A6B9Z7H0_9BACT</name>
<dbReference type="InterPro" id="IPR052905">
    <property type="entry name" value="LD-transpeptidase_YkuD-like"/>
</dbReference>
<dbReference type="GO" id="GO:0071555">
    <property type="term" value="P:cell wall organization"/>
    <property type="evidence" value="ECO:0007669"/>
    <property type="project" value="UniProtKB-UniRule"/>
</dbReference>
<dbReference type="SUPFAM" id="SSF141523">
    <property type="entry name" value="L,D-transpeptidase catalytic domain-like"/>
    <property type="match status" value="1"/>
</dbReference>
<accession>A0A6B9Z7H0</accession>
<dbReference type="EMBL" id="CP048113">
    <property type="protein sequence ID" value="QHS58170.1"/>
    <property type="molecule type" value="Genomic_DNA"/>
</dbReference>
<dbReference type="Pfam" id="PF03734">
    <property type="entry name" value="YkuD"/>
    <property type="match status" value="1"/>
</dbReference>
<dbReference type="InterPro" id="IPR045380">
    <property type="entry name" value="LD_TPept_scaffold_dom"/>
</dbReference>
<proteinExistence type="inferred from homology"/>
<evidence type="ECO:0000256" key="5">
    <source>
        <dbReference type="ARBA" id="ARBA00022984"/>
    </source>
</evidence>
<dbReference type="PANTHER" id="PTHR41533">
    <property type="entry name" value="L,D-TRANSPEPTIDASE HI_1667-RELATED"/>
    <property type="match status" value="1"/>
</dbReference>
<dbReference type="Proteomes" id="UP000476411">
    <property type="component" value="Chromosome"/>
</dbReference>
<dbReference type="UniPathway" id="UPA00219"/>
<dbReference type="InterPro" id="IPR038063">
    <property type="entry name" value="Transpep_catalytic_dom"/>
</dbReference>
<dbReference type="AlphaFoldDB" id="A0A6B9Z7H0"/>
<protein>
    <submittedName>
        <fullName evidence="10">L,D-transpeptidase family protein</fullName>
    </submittedName>
</protein>
<keyword evidence="11" id="KW-1185">Reference proteome</keyword>
<gene>
    <name evidence="10" type="ORF">GWR21_00730</name>
</gene>
<evidence type="ECO:0000313" key="10">
    <source>
        <dbReference type="EMBL" id="QHS58170.1"/>
    </source>
</evidence>
<feature type="active site" description="Proton donor/acceptor" evidence="7">
    <location>
        <position position="387"/>
    </location>
</feature>
<sequence length="478" mass="53958">MKKICGLIILMLTQVAVSSAHEEMHWMPANCTQNREQLFNYFNQAPLLGLDPHDYAFTLVKQLNAGNVPGDSLAVDKLLSQAAISFFSDVAYGTKAVRVYYDGLKYVPDCLDIPQLLYESLSAGSFGQLLTKLEPSTPEYVSLKRLIAVYTDRIQRNDYHNVQITSANVDSNNHPLIDKLFQLGFLDTCAYNVHEDTLLVKTRAAQYMFEFLEDGELRPKVLDEFNISLEKRLVELHHALNTFRWLNCLRKTQPVIVVNIPAAGLFVYKADSTLLYSRVIVGKARTPTTPLASRINEVIMFPYWNVPHNIAVKELLPGIKGAPKIFLEAGNYQVLDKSGKIVDPLTINWQALNKHYFPYTLRQVFGCDNSLGIIKLDFFNPYSTYLHDTPAKSYFMFNSRYFSHGCIRLEEAIPLATLIAPENAAHIDSLSKLKIAPIGAPINIAVAAKPPVIILYEVAWPGVNGVVRFFDDVYEKFR</sequence>
<dbReference type="PROSITE" id="PS52029">
    <property type="entry name" value="LD_TPASE"/>
    <property type="match status" value="1"/>
</dbReference>
<feature type="signal peptide" evidence="8">
    <location>
        <begin position="1"/>
        <end position="20"/>
    </location>
</feature>
<dbReference type="Gene3D" id="2.40.440.10">
    <property type="entry name" value="L,D-transpeptidase catalytic domain-like"/>
    <property type="match status" value="1"/>
</dbReference>
<dbReference type="Pfam" id="PF20142">
    <property type="entry name" value="Scaffold"/>
    <property type="match status" value="1"/>
</dbReference>
<keyword evidence="5 7" id="KW-0573">Peptidoglycan synthesis</keyword>
<dbReference type="PANTHER" id="PTHR41533:SF2">
    <property type="entry name" value="BLR7131 PROTEIN"/>
    <property type="match status" value="1"/>
</dbReference>
<comment type="pathway">
    <text evidence="1 7">Cell wall biogenesis; peptidoglycan biosynthesis.</text>
</comment>
<dbReference type="GO" id="GO:0004180">
    <property type="term" value="F:carboxypeptidase activity"/>
    <property type="evidence" value="ECO:0007669"/>
    <property type="project" value="UniProtKB-ARBA"/>
</dbReference>
<dbReference type="InterPro" id="IPR005490">
    <property type="entry name" value="LD_TPept_cat_dom"/>
</dbReference>
<dbReference type="CDD" id="cd16913">
    <property type="entry name" value="YkuD_like"/>
    <property type="match status" value="1"/>
</dbReference>
<keyword evidence="6 7" id="KW-0961">Cell wall biogenesis/degradation</keyword>
<reference evidence="10 11" key="1">
    <citation type="submission" date="2020-01" db="EMBL/GenBank/DDBJ databases">
        <title>Complete genome sequence of Chitinophaga sp. H33E-04 isolated from quinoa roots.</title>
        <authorList>
            <person name="Weon H.-Y."/>
            <person name="Lee S.A."/>
        </authorList>
    </citation>
    <scope>NUCLEOTIDE SEQUENCE [LARGE SCALE GENOMIC DNA]</scope>
    <source>
        <strain evidence="10 11">H33E-04</strain>
    </source>
</reference>
<feature type="domain" description="L,D-TPase catalytic" evidence="9">
    <location>
        <begin position="254"/>
        <end position="445"/>
    </location>
</feature>
<keyword evidence="3" id="KW-0808">Transferase</keyword>
<evidence type="ECO:0000256" key="8">
    <source>
        <dbReference type="SAM" id="SignalP"/>
    </source>
</evidence>
<evidence type="ECO:0000256" key="7">
    <source>
        <dbReference type="PROSITE-ProRule" id="PRU01373"/>
    </source>
</evidence>
<evidence type="ECO:0000313" key="11">
    <source>
        <dbReference type="Proteomes" id="UP000476411"/>
    </source>
</evidence>
<comment type="similarity">
    <text evidence="2">Belongs to the YkuD family.</text>
</comment>
<evidence type="ECO:0000256" key="6">
    <source>
        <dbReference type="ARBA" id="ARBA00023316"/>
    </source>
</evidence>
<evidence type="ECO:0000256" key="4">
    <source>
        <dbReference type="ARBA" id="ARBA00022960"/>
    </source>
</evidence>
<feature type="chain" id="PRO_5025359593" evidence="8">
    <location>
        <begin position="21"/>
        <end position="478"/>
    </location>
</feature>
<evidence type="ECO:0000256" key="1">
    <source>
        <dbReference type="ARBA" id="ARBA00004752"/>
    </source>
</evidence>
<dbReference type="RefSeq" id="WP_162329875.1">
    <property type="nucleotide sequence ID" value="NZ_CP048113.1"/>
</dbReference>